<feature type="region of interest" description="Disordered" evidence="1">
    <location>
        <begin position="109"/>
        <end position="154"/>
    </location>
</feature>
<dbReference type="InterPro" id="IPR027854">
    <property type="entry name" value="STMP1"/>
</dbReference>
<name>A0AA88R0U5_9ASTE</name>
<gene>
    <name evidence="2" type="ORF">RJ640_006780</name>
</gene>
<organism evidence="2 3">
    <name type="scientific">Escallonia rubra</name>
    <dbReference type="NCBI Taxonomy" id="112253"/>
    <lineage>
        <taxon>Eukaryota</taxon>
        <taxon>Viridiplantae</taxon>
        <taxon>Streptophyta</taxon>
        <taxon>Embryophyta</taxon>
        <taxon>Tracheophyta</taxon>
        <taxon>Spermatophyta</taxon>
        <taxon>Magnoliopsida</taxon>
        <taxon>eudicotyledons</taxon>
        <taxon>Gunneridae</taxon>
        <taxon>Pentapetalae</taxon>
        <taxon>asterids</taxon>
        <taxon>campanulids</taxon>
        <taxon>Escalloniales</taxon>
        <taxon>Escalloniaceae</taxon>
        <taxon>Escallonia</taxon>
    </lineage>
</organism>
<reference evidence="2" key="1">
    <citation type="submission" date="2022-12" db="EMBL/GenBank/DDBJ databases">
        <title>Draft genome assemblies for two species of Escallonia (Escalloniales).</title>
        <authorList>
            <person name="Chanderbali A."/>
            <person name="Dervinis C."/>
            <person name="Anghel I."/>
            <person name="Soltis D."/>
            <person name="Soltis P."/>
            <person name="Zapata F."/>
        </authorList>
    </citation>
    <scope>NUCLEOTIDE SEQUENCE</scope>
    <source>
        <strain evidence="2">UCBG92.1500</strain>
        <tissue evidence="2">Leaf</tissue>
    </source>
</reference>
<evidence type="ECO:0000313" key="2">
    <source>
        <dbReference type="EMBL" id="KAK2979972.1"/>
    </source>
</evidence>
<proteinExistence type="predicted"/>
<evidence type="ECO:0000313" key="3">
    <source>
        <dbReference type="Proteomes" id="UP001187471"/>
    </source>
</evidence>
<dbReference type="Pfam" id="PF15054">
    <property type="entry name" value="DUF4535"/>
    <property type="match status" value="1"/>
</dbReference>
<dbReference type="AlphaFoldDB" id="A0AA88R0U5"/>
<comment type="caution">
    <text evidence="2">The sequence shown here is derived from an EMBL/GenBank/DDBJ whole genome shotgun (WGS) entry which is preliminary data.</text>
</comment>
<dbReference type="Proteomes" id="UP001187471">
    <property type="component" value="Unassembled WGS sequence"/>
</dbReference>
<protein>
    <submittedName>
        <fullName evidence="2">Uncharacterized protein</fullName>
    </submittedName>
</protein>
<sequence>MGIIRSSFSFMLGTICGVYIAQNYNVPNIMKLADMALVRAKQVEQTYRKPDKNNAIVYCTGYWQAVPAVMIVLQAKWIAEVFFWQGAAGEMETDSMEIDYENGLRHRDLSTNHGDRTSLDEVGSAAPPLSIEDPRLLPHPPPSPSYLSPLHESTPSLATALETDTRSFAKHTLLDPPRKVSLRAVEVASVRGCKQ</sequence>
<keyword evidence="3" id="KW-1185">Reference proteome</keyword>
<dbReference type="PANTHER" id="PTHR33528:SF14">
    <property type="entry name" value="SOLUTE CARRIER FAMILY 35 MEMBER A4"/>
    <property type="match status" value="1"/>
</dbReference>
<dbReference type="EMBL" id="JAVXUO010001691">
    <property type="protein sequence ID" value="KAK2979972.1"/>
    <property type="molecule type" value="Genomic_DNA"/>
</dbReference>
<feature type="compositionally biased region" description="Basic and acidic residues" evidence="1">
    <location>
        <begin position="109"/>
        <end position="119"/>
    </location>
</feature>
<evidence type="ECO:0000256" key="1">
    <source>
        <dbReference type="SAM" id="MobiDB-lite"/>
    </source>
</evidence>
<accession>A0AA88R0U5</accession>
<dbReference type="PANTHER" id="PTHR33528">
    <property type="entry name" value="OS07G0239500 PROTEIN"/>
    <property type="match status" value="1"/>
</dbReference>